<organism evidence="3 4">
    <name type="scientific">Pseudomonas syringae pv. primulae</name>
    <dbReference type="NCBI Taxonomy" id="251707"/>
    <lineage>
        <taxon>Bacteria</taxon>
        <taxon>Pseudomonadati</taxon>
        <taxon>Pseudomonadota</taxon>
        <taxon>Gammaproteobacteria</taxon>
        <taxon>Pseudomonadales</taxon>
        <taxon>Pseudomonadaceae</taxon>
        <taxon>Pseudomonas</taxon>
    </lineage>
</organism>
<name>A0A3M3Y7C5_9PSED</name>
<dbReference type="Proteomes" id="UP000281350">
    <property type="component" value="Unassembled WGS sequence"/>
</dbReference>
<comment type="caution">
    <text evidence="3">The sequence shown here is derived from an EMBL/GenBank/DDBJ whole genome shotgun (WGS) entry which is preliminary data.</text>
</comment>
<dbReference type="GO" id="GO:0003677">
    <property type="term" value="F:DNA binding"/>
    <property type="evidence" value="ECO:0007669"/>
    <property type="project" value="InterPro"/>
</dbReference>
<accession>A0A3M3Y7C5</accession>
<evidence type="ECO:0000259" key="2">
    <source>
        <dbReference type="Pfam" id="PF00589"/>
    </source>
</evidence>
<dbReference type="Gene3D" id="1.10.443.10">
    <property type="entry name" value="Intergrase catalytic core"/>
    <property type="match status" value="1"/>
</dbReference>
<protein>
    <submittedName>
        <fullName evidence="3">Phage integrase</fullName>
    </submittedName>
</protein>
<reference evidence="3 4" key="1">
    <citation type="submission" date="2018-08" db="EMBL/GenBank/DDBJ databases">
        <title>Recombination of ecologically and evolutionarily significant loci maintains genetic cohesion in the Pseudomonas syringae species complex.</title>
        <authorList>
            <person name="Dillon M."/>
            <person name="Thakur S."/>
            <person name="Almeida R.N.D."/>
            <person name="Weir B.S."/>
            <person name="Guttman D.S."/>
        </authorList>
    </citation>
    <scope>NUCLEOTIDE SEQUENCE [LARGE SCALE GENOMIC DNA]</scope>
    <source>
        <strain evidence="3 4">ICMP 2732</strain>
    </source>
</reference>
<sequence length="529" mass="60232">MNQAFKQQPDEDELWEPIPKSVISREGHVVDTSGLQWHLPTTSGRFATCKFERVLNLRFRYALMRYCVHVLKTTSAGNAYNVWKECWRHLLLTNPEFNRADIADFESELISYIENMVATTRRDHKLYQVPCVKAWYLWCAQYLSELGFSSEYACVLEALKIPGGPKGEAVKNEDVDAGPLHRVYELQPLYNALHSTTCSDITEYQQRAALALFIAHGRNPANLSWLRESDLINVAPGLDEPCWIIRYPRIKKQLLNPRDDFVEVQLPIEFAPYIHELIAANRAIEPSNWMGLDPEAFDRPLFFNANVNTAAAMAGYREGLFNYSSGYFATLLQGFVLRHHIVSPLTNMLLHLSPRRLRYTLATNLVKDGATQRQLAQILDHTDLQHVQVYFDLAGNIVELLDKALIGPYAQMLRFFKGDFIMPGQKAVNEGEVGKHIPFAYIENAPDIDLGVCGKHSLCSLHPPYSCYKCPKFQAYLDADHQAVLEHLINEREEKFKSADKRIAGQLDEIIYAVAQVVEKCKEVKAGAQ</sequence>
<evidence type="ECO:0000256" key="1">
    <source>
        <dbReference type="ARBA" id="ARBA00023172"/>
    </source>
</evidence>
<proteinExistence type="predicted"/>
<keyword evidence="1" id="KW-0233">DNA recombination</keyword>
<dbReference type="InterPro" id="IPR011010">
    <property type="entry name" value="DNA_brk_join_enz"/>
</dbReference>
<dbReference type="InterPro" id="IPR002104">
    <property type="entry name" value="Integrase_catalytic"/>
</dbReference>
<feature type="domain" description="Tyr recombinase" evidence="2">
    <location>
        <begin position="350"/>
        <end position="393"/>
    </location>
</feature>
<dbReference type="GO" id="GO:0006310">
    <property type="term" value="P:DNA recombination"/>
    <property type="evidence" value="ECO:0007669"/>
    <property type="project" value="UniProtKB-KW"/>
</dbReference>
<gene>
    <name evidence="3" type="ORF">ALQ36_01228</name>
</gene>
<dbReference type="Pfam" id="PF00589">
    <property type="entry name" value="Phage_integrase"/>
    <property type="match status" value="1"/>
</dbReference>
<dbReference type="AlphaFoldDB" id="A0A3M3Y7C5"/>
<evidence type="ECO:0000313" key="3">
    <source>
        <dbReference type="EMBL" id="RMO78240.1"/>
    </source>
</evidence>
<dbReference type="EMBL" id="RBPY01000087">
    <property type="protein sequence ID" value="RMO78240.1"/>
    <property type="molecule type" value="Genomic_DNA"/>
</dbReference>
<dbReference type="SUPFAM" id="SSF56349">
    <property type="entry name" value="DNA breaking-rejoining enzymes"/>
    <property type="match status" value="1"/>
</dbReference>
<dbReference type="GO" id="GO:0015074">
    <property type="term" value="P:DNA integration"/>
    <property type="evidence" value="ECO:0007669"/>
    <property type="project" value="InterPro"/>
</dbReference>
<dbReference type="InterPro" id="IPR013762">
    <property type="entry name" value="Integrase-like_cat_sf"/>
</dbReference>
<evidence type="ECO:0000313" key="4">
    <source>
        <dbReference type="Proteomes" id="UP000281350"/>
    </source>
</evidence>